<dbReference type="Pfam" id="PF00271">
    <property type="entry name" value="Helicase_C"/>
    <property type="match status" value="1"/>
</dbReference>
<dbReference type="InterPro" id="IPR014001">
    <property type="entry name" value="Helicase_ATP-bd"/>
</dbReference>
<evidence type="ECO:0000256" key="1">
    <source>
        <dbReference type="ARBA" id="ARBA00005446"/>
    </source>
</evidence>
<comment type="similarity">
    <text evidence="1">Belongs to the helicase family. RecQ subfamily.</text>
</comment>
<dbReference type="PROSITE" id="PS51194">
    <property type="entry name" value="HELICASE_CTER"/>
    <property type="match status" value="1"/>
</dbReference>
<dbReference type="GO" id="GO:0003676">
    <property type="term" value="F:nucleic acid binding"/>
    <property type="evidence" value="ECO:0007669"/>
    <property type="project" value="InterPro"/>
</dbReference>
<proteinExistence type="inferred from homology"/>
<dbReference type="GO" id="GO:0005524">
    <property type="term" value="F:ATP binding"/>
    <property type="evidence" value="ECO:0007669"/>
    <property type="project" value="UniProtKB-KW"/>
</dbReference>
<sequence>MDVNSIIQAVQEASMEGLDSFARSLIQERLPTDYIETLSDKDKTDVLRACLLVYILTATTIVPRVFQLEAILATLNGHDSIITAGTGCGKTLCLIIPNLLCPDTISVTISPLKRLQITQVNECMKYGISTISINEDTPNDALLWQSICAGKYKHLIVSPEQLSMFNGHLPRLARLIRQDGAFIKRIKRVHIDEAHNIYTAGLAHHGEEAFRPSYGKLGQFRVLLNKDTTFQALSATLPPHILSAIKRELLIRSDHLSLTLSTNRPNITYAVTPLIGGLRNFSNFNCLIPPDYAAPMIIPKTLIFHDNKLEAVDAAAYNNSRLPKALQNHGVVRHYHSDMSSEYLQQTYEDFASDGGSCRILHATAGASTGLDIRCVSVVIQYGIPRNMSEAGQRGGRAARDDKISGLFLMMVEPWGLELELTDEHNDVNDPDKPYAGVIKKNSSKQDRTGCAALRYIQSKTCLREFYAKYLHDETPSALHYVSQYCCDRHSSNHGFNLSQFFLGPMYTGDVVTTTSQPTKRRRNQLRDKNERDILYEKLFDWRAQEHAADPLRSVRPITWICDDNGLELLSKTHPNNLRSVRDMTIILHETEEWEQDCGERMFEVINQFVSERQQARESVAKKARIGGLDVEHA</sequence>
<comment type="caution">
    <text evidence="8">The sequence shown here is derived from an EMBL/GenBank/DDBJ whole genome shotgun (WGS) entry which is preliminary data.</text>
</comment>
<dbReference type="InterPro" id="IPR001650">
    <property type="entry name" value="Helicase_C-like"/>
</dbReference>
<dbReference type="AlphaFoldDB" id="A0AAD4HJ41"/>
<keyword evidence="3" id="KW-0067">ATP-binding</keyword>
<dbReference type="EC" id="5.6.2.4" evidence="5"/>
<dbReference type="SMART" id="SM00490">
    <property type="entry name" value="HELICc"/>
    <property type="match status" value="1"/>
</dbReference>
<dbReference type="GO" id="GO:0005694">
    <property type="term" value="C:chromosome"/>
    <property type="evidence" value="ECO:0007669"/>
    <property type="project" value="TreeGrafter"/>
</dbReference>
<dbReference type="SUPFAM" id="SSF52540">
    <property type="entry name" value="P-loop containing nucleoside triphosphate hydrolases"/>
    <property type="match status" value="1"/>
</dbReference>
<keyword evidence="8" id="KW-0378">Hydrolase</keyword>
<keyword evidence="2" id="KW-0547">Nucleotide-binding</keyword>
<dbReference type="GO" id="GO:0016787">
    <property type="term" value="F:hydrolase activity"/>
    <property type="evidence" value="ECO:0007669"/>
    <property type="project" value="UniProtKB-KW"/>
</dbReference>
<comment type="catalytic activity">
    <reaction evidence="4">
        <text>Couples ATP hydrolysis with the unwinding of duplex DNA by translocating in the 3'-5' direction.</text>
        <dbReference type="EC" id="5.6.2.4"/>
    </reaction>
</comment>
<dbReference type="Proteomes" id="UP001195769">
    <property type="component" value="Unassembled WGS sequence"/>
</dbReference>
<organism evidence="8 9">
    <name type="scientific">Suillus fuscotomentosus</name>
    <dbReference type="NCBI Taxonomy" id="1912939"/>
    <lineage>
        <taxon>Eukaryota</taxon>
        <taxon>Fungi</taxon>
        <taxon>Dikarya</taxon>
        <taxon>Basidiomycota</taxon>
        <taxon>Agaricomycotina</taxon>
        <taxon>Agaricomycetes</taxon>
        <taxon>Agaricomycetidae</taxon>
        <taxon>Boletales</taxon>
        <taxon>Suillineae</taxon>
        <taxon>Suillaceae</taxon>
        <taxon>Suillus</taxon>
    </lineage>
</organism>
<dbReference type="RefSeq" id="XP_041224059.1">
    <property type="nucleotide sequence ID" value="XM_041365067.1"/>
</dbReference>
<evidence type="ECO:0000313" key="9">
    <source>
        <dbReference type="Proteomes" id="UP001195769"/>
    </source>
</evidence>
<name>A0AAD4HJ41_9AGAM</name>
<feature type="domain" description="Helicase C-terminal" evidence="7">
    <location>
        <begin position="291"/>
        <end position="483"/>
    </location>
</feature>
<dbReference type="GO" id="GO:0005737">
    <property type="term" value="C:cytoplasm"/>
    <property type="evidence" value="ECO:0007669"/>
    <property type="project" value="TreeGrafter"/>
</dbReference>
<evidence type="ECO:0000313" key="8">
    <source>
        <dbReference type="EMBL" id="KAG1898483.1"/>
    </source>
</evidence>
<dbReference type="GO" id="GO:0009378">
    <property type="term" value="F:four-way junction helicase activity"/>
    <property type="evidence" value="ECO:0007669"/>
    <property type="project" value="TreeGrafter"/>
</dbReference>
<protein>
    <recommendedName>
        <fullName evidence="5">DNA 3'-5' helicase</fullName>
        <ecNumber evidence="5">5.6.2.4</ecNumber>
    </recommendedName>
</protein>
<dbReference type="PANTHER" id="PTHR13710:SF154">
    <property type="entry name" value="RECQ HELICASE, PUTATIVE (AFU_ORTHOLOGUE AFUA_6G14720)-RELATED"/>
    <property type="match status" value="1"/>
</dbReference>
<dbReference type="GO" id="GO:0043138">
    <property type="term" value="F:3'-5' DNA helicase activity"/>
    <property type="evidence" value="ECO:0007669"/>
    <property type="project" value="UniProtKB-EC"/>
</dbReference>
<dbReference type="SMART" id="SM00487">
    <property type="entry name" value="DEXDc"/>
    <property type="match status" value="1"/>
</dbReference>
<evidence type="ECO:0000256" key="5">
    <source>
        <dbReference type="ARBA" id="ARBA00034808"/>
    </source>
</evidence>
<dbReference type="InterPro" id="IPR027417">
    <property type="entry name" value="P-loop_NTPase"/>
</dbReference>
<dbReference type="Gene3D" id="3.40.50.300">
    <property type="entry name" value="P-loop containing nucleotide triphosphate hydrolases"/>
    <property type="match status" value="2"/>
</dbReference>
<dbReference type="PROSITE" id="PS51192">
    <property type="entry name" value="HELICASE_ATP_BIND_1"/>
    <property type="match status" value="1"/>
</dbReference>
<feature type="domain" description="Helicase ATP-binding" evidence="6">
    <location>
        <begin position="71"/>
        <end position="255"/>
    </location>
</feature>
<dbReference type="InterPro" id="IPR011545">
    <property type="entry name" value="DEAD/DEAH_box_helicase_dom"/>
</dbReference>
<evidence type="ECO:0000259" key="7">
    <source>
        <dbReference type="PROSITE" id="PS51194"/>
    </source>
</evidence>
<reference evidence="8" key="1">
    <citation type="journal article" date="2020" name="New Phytol.">
        <title>Comparative genomics reveals dynamic genome evolution in host specialist ectomycorrhizal fungi.</title>
        <authorList>
            <person name="Lofgren L.A."/>
            <person name="Nguyen N.H."/>
            <person name="Vilgalys R."/>
            <person name="Ruytinx J."/>
            <person name="Liao H.L."/>
            <person name="Branco S."/>
            <person name="Kuo A."/>
            <person name="LaButti K."/>
            <person name="Lipzen A."/>
            <person name="Andreopoulos W."/>
            <person name="Pangilinan J."/>
            <person name="Riley R."/>
            <person name="Hundley H."/>
            <person name="Na H."/>
            <person name="Barry K."/>
            <person name="Grigoriev I.V."/>
            <person name="Stajich J.E."/>
            <person name="Kennedy P.G."/>
        </authorList>
    </citation>
    <scope>NUCLEOTIDE SEQUENCE</scope>
    <source>
        <strain evidence="8">FC203</strain>
    </source>
</reference>
<keyword evidence="9" id="KW-1185">Reference proteome</keyword>
<evidence type="ECO:0000256" key="4">
    <source>
        <dbReference type="ARBA" id="ARBA00034617"/>
    </source>
</evidence>
<dbReference type="EMBL" id="JABBWK010000039">
    <property type="protein sequence ID" value="KAG1898483.1"/>
    <property type="molecule type" value="Genomic_DNA"/>
</dbReference>
<accession>A0AAD4HJ41</accession>
<evidence type="ECO:0000256" key="3">
    <source>
        <dbReference type="ARBA" id="ARBA00022840"/>
    </source>
</evidence>
<dbReference type="GO" id="GO:0000724">
    <property type="term" value="P:double-strand break repair via homologous recombination"/>
    <property type="evidence" value="ECO:0007669"/>
    <property type="project" value="TreeGrafter"/>
</dbReference>
<gene>
    <name evidence="8" type="ORF">F5891DRAFT_1148285</name>
</gene>
<dbReference type="GeneID" id="64659365"/>
<dbReference type="PANTHER" id="PTHR13710">
    <property type="entry name" value="DNA HELICASE RECQ FAMILY MEMBER"/>
    <property type="match status" value="1"/>
</dbReference>
<dbReference type="Pfam" id="PF00270">
    <property type="entry name" value="DEAD"/>
    <property type="match status" value="1"/>
</dbReference>
<evidence type="ECO:0000256" key="2">
    <source>
        <dbReference type="ARBA" id="ARBA00022741"/>
    </source>
</evidence>
<evidence type="ECO:0000259" key="6">
    <source>
        <dbReference type="PROSITE" id="PS51192"/>
    </source>
</evidence>